<dbReference type="WBParaSite" id="nRc.2.0.1.t31407-RA">
    <property type="protein sequence ID" value="nRc.2.0.1.t31407-RA"/>
    <property type="gene ID" value="nRc.2.0.1.g31407"/>
</dbReference>
<feature type="domain" description="EGF-like" evidence="8">
    <location>
        <begin position="156"/>
        <end position="195"/>
    </location>
</feature>
<dbReference type="InterPro" id="IPR001881">
    <property type="entry name" value="EGF-like_Ca-bd_dom"/>
</dbReference>
<organism evidence="9 10">
    <name type="scientific">Romanomermis culicivorax</name>
    <name type="common">Nematode worm</name>
    <dbReference type="NCBI Taxonomy" id="13658"/>
    <lineage>
        <taxon>Eukaryota</taxon>
        <taxon>Metazoa</taxon>
        <taxon>Ecdysozoa</taxon>
        <taxon>Nematoda</taxon>
        <taxon>Enoplea</taxon>
        <taxon>Dorylaimia</taxon>
        <taxon>Mermithida</taxon>
        <taxon>Mermithoidea</taxon>
        <taxon>Mermithidae</taxon>
        <taxon>Romanomermis</taxon>
    </lineage>
</organism>
<evidence type="ECO:0000256" key="1">
    <source>
        <dbReference type="ARBA" id="ARBA00004613"/>
    </source>
</evidence>
<feature type="domain" description="EGF-like" evidence="8">
    <location>
        <begin position="63"/>
        <end position="102"/>
    </location>
</feature>
<dbReference type="Gene3D" id="2.10.25.10">
    <property type="entry name" value="Laminin"/>
    <property type="match status" value="4"/>
</dbReference>
<evidence type="ECO:0000313" key="10">
    <source>
        <dbReference type="WBParaSite" id="nRc.2.0.1.t31407-RA"/>
    </source>
</evidence>
<sequence length="274" mass="30215">MLPFSRRPPDAAGTTAAHINCSLDDPSTCPALNEVCAKTRNVLGCVCDVGFSRNPATGVCLKMEDECGDETLNDCDPNAICMDNPLSYECLCREGYLDMSAQPHTTPGRHCMPLHDCDSNADCIDLPKGYTCSCKAGFSDVSRNPNKQPGRKCTQEKNECSRKEDNDCSPFATCTDLTNGYRCRCNEGFIDVSPNNRTGTVCRQIVNECLNSSLNDCDPQNSDCTDTLDSYICRCKSQFLDQDPSKPGRKCVQYSSSFLLETGCHRHREKFSIV</sequence>
<dbReference type="CDD" id="cd00054">
    <property type="entry name" value="EGF_CA"/>
    <property type="match status" value="1"/>
</dbReference>
<dbReference type="GO" id="GO:0005576">
    <property type="term" value="C:extracellular region"/>
    <property type="evidence" value="ECO:0007669"/>
    <property type="project" value="UniProtKB-SubCell"/>
</dbReference>
<evidence type="ECO:0000313" key="9">
    <source>
        <dbReference type="Proteomes" id="UP000887565"/>
    </source>
</evidence>
<dbReference type="PROSITE" id="PS50026">
    <property type="entry name" value="EGF_3"/>
    <property type="match status" value="3"/>
</dbReference>
<dbReference type="InterPro" id="IPR013032">
    <property type="entry name" value="EGF-like_CS"/>
</dbReference>
<keyword evidence="3 7" id="KW-0245">EGF-like domain</keyword>
<evidence type="ECO:0000256" key="7">
    <source>
        <dbReference type="PROSITE-ProRule" id="PRU00076"/>
    </source>
</evidence>
<evidence type="ECO:0000256" key="2">
    <source>
        <dbReference type="ARBA" id="ARBA00022525"/>
    </source>
</evidence>
<accession>A0A915JYH7</accession>
<dbReference type="InterPro" id="IPR018097">
    <property type="entry name" value="EGF_Ca-bd_CS"/>
</dbReference>
<evidence type="ECO:0000256" key="5">
    <source>
        <dbReference type="ARBA" id="ARBA00023157"/>
    </source>
</evidence>
<comment type="caution">
    <text evidence="7">Lacks conserved residue(s) required for the propagation of feature annotation.</text>
</comment>
<name>A0A915JYH7_ROMCU</name>
<dbReference type="InterPro" id="IPR049883">
    <property type="entry name" value="NOTCH1_EGF-like"/>
</dbReference>
<keyword evidence="6" id="KW-0325">Glycoprotein</keyword>
<dbReference type="GO" id="GO:0005509">
    <property type="term" value="F:calcium ion binding"/>
    <property type="evidence" value="ECO:0007669"/>
    <property type="project" value="InterPro"/>
</dbReference>
<dbReference type="SMART" id="SM00181">
    <property type="entry name" value="EGF"/>
    <property type="match status" value="4"/>
</dbReference>
<dbReference type="PANTHER" id="PTHR24040:SF13">
    <property type="entry name" value="FIBROPELLIN-1"/>
    <property type="match status" value="1"/>
</dbReference>
<reference evidence="10" key="1">
    <citation type="submission" date="2022-11" db="UniProtKB">
        <authorList>
            <consortium name="WormBaseParasite"/>
        </authorList>
    </citation>
    <scope>IDENTIFICATION</scope>
</reference>
<feature type="domain" description="EGF-like" evidence="8">
    <location>
        <begin position="107"/>
        <end position="146"/>
    </location>
</feature>
<keyword evidence="5" id="KW-1015">Disulfide bond</keyword>
<dbReference type="Pfam" id="PF07645">
    <property type="entry name" value="EGF_CA"/>
    <property type="match status" value="2"/>
</dbReference>
<comment type="subcellular location">
    <subcellularLocation>
        <location evidence="1">Secreted</location>
    </subcellularLocation>
</comment>
<dbReference type="OMA" id="CTEDPEC"/>
<dbReference type="InterPro" id="IPR051145">
    <property type="entry name" value="GAS-SHBG-PROS"/>
</dbReference>
<dbReference type="SMART" id="SM00179">
    <property type="entry name" value="EGF_CA"/>
    <property type="match status" value="4"/>
</dbReference>
<evidence type="ECO:0000256" key="6">
    <source>
        <dbReference type="ARBA" id="ARBA00023180"/>
    </source>
</evidence>
<keyword evidence="2" id="KW-0964">Secreted</keyword>
<dbReference type="Pfam" id="PF00008">
    <property type="entry name" value="EGF"/>
    <property type="match status" value="1"/>
</dbReference>
<dbReference type="AlphaFoldDB" id="A0A915JYH7"/>
<dbReference type="PROSITE" id="PS00010">
    <property type="entry name" value="ASX_HYDROXYL"/>
    <property type="match status" value="4"/>
</dbReference>
<evidence type="ECO:0000256" key="4">
    <source>
        <dbReference type="ARBA" id="ARBA00022737"/>
    </source>
</evidence>
<dbReference type="Pfam" id="PF12661">
    <property type="entry name" value="hEGF"/>
    <property type="match status" value="1"/>
</dbReference>
<dbReference type="PANTHER" id="PTHR24040">
    <property type="entry name" value="LAMININ G-LIKE DOMAIN-CONTAINING PROTEIN"/>
    <property type="match status" value="1"/>
</dbReference>
<proteinExistence type="predicted"/>
<keyword evidence="9" id="KW-1185">Reference proteome</keyword>
<evidence type="ECO:0000256" key="3">
    <source>
        <dbReference type="ARBA" id="ARBA00022536"/>
    </source>
</evidence>
<evidence type="ECO:0000259" key="8">
    <source>
        <dbReference type="PROSITE" id="PS50026"/>
    </source>
</evidence>
<keyword evidence="4" id="KW-0677">Repeat</keyword>
<protein>
    <submittedName>
        <fullName evidence="10">EGF-like domain-containing protein</fullName>
    </submittedName>
</protein>
<dbReference type="PROSITE" id="PS01187">
    <property type="entry name" value="EGF_CA"/>
    <property type="match status" value="1"/>
</dbReference>
<dbReference type="InterPro" id="IPR000742">
    <property type="entry name" value="EGF"/>
</dbReference>
<dbReference type="InterPro" id="IPR000152">
    <property type="entry name" value="EGF-type_Asp/Asn_hydroxyl_site"/>
</dbReference>
<dbReference type="SUPFAM" id="SSF57196">
    <property type="entry name" value="EGF/Laminin"/>
    <property type="match status" value="2"/>
</dbReference>
<dbReference type="Proteomes" id="UP000887565">
    <property type="component" value="Unplaced"/>
</dbReference>